<evidence type="ECO:0000256" key="8">
    <source>
        <dbReference type="ARBA" id="ARBA00022842"/>
    </source>
</evidence>
<dbReference type="EMBL" id="LR586016">
    <property type="protein sequence ID" value="VIP00734.1"/>
    <property type="molecule type" value="Genomic_DNA"/>
</dbReference>
<dbReference type="NCBIfam" id="TIGR00174">
    <property type="entry name" value="miaA"/>
    <property type="match status" value="1"/>
</dbReference>
<dbReference type="EC" id="2.5.1.75" evidence="10"/>
<evidence type="ECO:0000256" key="1">
    <source>
        <dbReference type="ARBA" id="ARBA00001946"/>
    </source>
</evidence>
<evidence type="ECO:0000313" key="16">
    <source>
        <dbReference type="Proteomes" id="UP000464378"/>
    </source>
</evidence>
<keyword evidence="6 10" id="KW-0547">Nucleotide-binding</keyword>
<feature type="region of interest" description="Disordered" evidence="14">
    <location>
        <begin position="203"/>
        <end position="223"/>
    </location>
</feature>
<dbReference type="Gene3D" id="1.10.20.140">
    <property type="match status" value="1"/>
</dbReference>
<keyword evidence="4 10" id="KW-0808">Transferase</keyword>
<reference evidence="15" key="1">
    <citation type="submission" date="2019-04" db="EMBL/GenBank/DDBJ databases">
        <authorList>
            <consortium name="Science for Life Laboratories"/>
        </authorList>
    </citation>
    <scope>NUCLEOTIDE SEQUENCE</scope>
    <source>
        <strain evidence="15">MBLW1</strain>
    </source>
</reference>
<dbReference type="GO" id="GO:0052381">
    <property type="term" value="F:tRNA dimethylallyltransferase activity"/>
    <property type="evidence" value="ECO:0007669"/>
    <property type="project" value="UniProtKB-UniRule"/>
</dbReference>
<comment type="catalytic activity">
    <reaction evidence="9 10 11">
        <text>adenosine(37) in tRNA + dimethylallyl diphosphate = N(6)-dimethylallyladenosine(37) in tRNA + diphosphate</text>
        <dbReference type="Rhea" id="RHEA:26482"/>
        <dbReference type="Rhea" id="RHEA-COMP:10162"/>
        <dbReference type="Rhea" id="RHEA-COMP:10375"/>
        <dbReference type="ChEBI" id="CHEBI:33019"/>
        <dbReference type="ChEBI" id="CHEBI:57623"/>
        <dbReference type="ChEBI" id="CHEBI:74411"/>
        <dbReference type="ChEBI" id="CHEBI:74415"/>
        <dbReference type="EC" id="2.5.1.75"/>
    </reaction>
</comment>
<dbReference type="EMBL" id="LR593887">
    <property type="protein sequence ID" value="VTR96886.1"/>
    <property type="molecule type" value="Genomic_DNA"/>
</dbReference>
<keyword evidence="8 10" id="KW-0460">Magnesium</keyword>
<evidence type="ECO:0000256" key="9">
    <source>
        <dbReference type="ARBA" id="ARBA00049563"/>
    </source>
</evidence>
<evidence type="ECO:0000313" key="15">
    <source>
        <dbReference type="EMBL" id="VIP00734.1"/>
    </source>
</evidence>
<evidence type="ECO:0000256" key="11">
    <source>
        <dbReference type="RuleBase" id="RU003783"/>
    </source>
</evidence>
<gene>
    <name evidence="10" type="primary">miaA</name>
    <name evidence="15" type="ORF">GMBLW1_32260</name>
</gene>
<evidence type="ECO:0000256" key="4">
    <source>
        <dbReference type="ARBA" id="ARBA00022679"/>
    </source>
</evidence>
<accession>A0A6C2YH98</accession>
<comment type="similarity">
    <text evidence="3 10 13">Belongs to the IPP transferase family.</text>
</comment>
<evidence type="ECO:0000256" key="13">
    <source>
        <dbReference type="RuleBase" id="RU003785"/>
    </source>
</evidence>
<proteinExistence type="inferred from homology"/>
<keyword evidence="7 10" id="KW-0067">ATP-binding</keyword>
<comment type="caution">
    <text evidence="10">Lacks conserved residue(s) required for the propagation of feature annotation.</text>
</comment>
<dbReference type="FunCoup" id="A0A6C2YH98">
    <property type="interactions" value="456"/>
</dbReference>
<dbReference type="Proteomes" id="UP000464378">
    <property type="component" value="Chromosome"/>
</dbReference>
<dbReference type="InterPro" id="IPR018022">
    <property type="entry name" value="IPT"/>
</dbReference>
<comment type="cofactor">
    <cofactor evidence="1 10">
        <name>Mg(2+)</name>
        <dbReference type="ChEBI" id="CHEBI:18420"/>
    </cofactor>
</comment>
<dbReference type="InterPro" id="IPR039657">
    <property type="entry name" value="Dimethylallyltransferase"/>
</dbReference>
<evidence type="ECO:0000256" key="12">
    <source>
        <dbReference type="RuleBase" id="RU003784"/>
    </source>
</evidence>
<evidence type="ECO:0000256" key="6">
    <source>
        <dbReference type="ARBA" id="ARBA00022741"/>
    </source>
</evidence>
<comment type="function">
    <text evidence="2 10 12">Catalyzes the transfer of a dimethylallyl group onto the adenine at position 37 in tRNAs that read codons beginning with uridine, leading to the formation of N6-(dimethylallyl)adenosine (i(6)A).</text>
</comment>
<dbReference type="GO" id="GO:0006400">
    <property type="term" value="P:tRNA modification"/>
    <property type="evidence" value="ECO:0007669"/>
    <property type="project" value="TreeGrafter"/>
</dbReference>
<feature type="site" description="Interaction with substrate tRNA" evidence="10">
    <location>
        <position position="126"/>
    </location>
</feature>
<keyword evidence="16" id="KW-1185">Reference proteome</keyword>
<organism evidence="15">
    <name type="scientific">Tuwongella immobilis</name>
    <dbReference type="NCBI Taxonomy" id="692036"/>
    <lineage>
        <taxon>Bacteria</taxon>
        <taxon>Pseudomonadati</taxon>
        <taxon>Planctomycetota</taxon>
        <taxon>Planctomycetia</taxon>
        <taxon>Gemmatales</taxon>
        <taxon>Gemmataceae</taxon>
        <taxon>Tuwongella</taxon>
    </lineage>
</organism>
<evidence type="ECO:0000256" key="5">
    <source>
        <dbReference type="ARBA" id="ARBA00022694"/>
    </source>
</evidence>
<feature type="binding site" evidence="10">
    <location>
        <begin position="37"/>
        <end position="42"/>
    </location>
    <ligand>
        <name>substrate</name>
    </ligand>
</feature>
<dbReference type="Gene3D" id="3.40.50.300">
    <property type="entry name" value="P-loop containing nucleotide triphosphate hydrolases"/>
    <property type="match status" value="1"/>
</dbReference>
<feature type="site" description="Interaction with substrate tRNA" evidence="10">
    <location>
        <position position="148"/>
    </location>
</feature>
<name>A0A6C2YH98_9BACT</name>
<dbReference type="InterPro" id="IPR027417">
    <property type="entry name" value="P-loop_NTPase"/>
</dbReference>
<comment type="subunit">
    <text evidence="10">Monomer.</text>
</comment>
<keyword evidence="5 10" id="KW-0819">tRNA processing</keyword>
<feature type="region of interest" description="Interaction with substrate tRNA" evidence="10">
    <location>
        <begin position="60"/>
        <end position="63"/>
    </location>
</feature>
<evidence type="ECO:0000256" key="2">
    <source>
        <dbReference type="ARBA" id="ARBA00003213"/>
    </source>
</evidence>
<dbReference type="FunFam" id="1.10.20.140:FF:000001">
    <property type="entry name" value="tRNA dimethylallyltransferase"/>
    <property type="match status" value="1"/>
</dbReference>
<dbReference type="AlphaFoldDB" id="A0A6C2YH98"/>
<dbReference type="KEGG" id="tim:GMBLW1_32260"/>
<dbReference type="PANTHER" id="PTHR11088:SF60">
    <property type="entry name" value="TRNA DIMETHYLALLYLTRANSFERASE"/>
    <property type="match status" value="1"/>
</dbReference>
<dbReference type="GO" id="GO:0005524">
    <property type="term" value="F:ATP binding"/>
    <property type="evidence" value="ECO:0007669"/>
    <property type="project" value="UniProtKB-UniRule"/>
</dbReference>
<dbReference type="Pfam" id="PF01715">
    <property type="entry name" value="IPPT"/>
    <property type="match status" value="1"/>
</dbReference>
<evidence type="ECO:0000256" key="3">
    <source>
        <dbReference type="ARBA" id="ARBA00005842"/>
    </source>
</evidence>
<evidence type="ECO:0000256" key="14">
    <source>
        <dbReference type="SAM" id="MobiDB-lite"/>
    </source>
</evidence>
<dbReference type="SUPFAM" id="SSF52540">
    <property type="entry name" value="P-loop containing nucleoside triphosphate hydrolases"/>
    <property type="match status" value="2"/>
</dbReference>
<dbReference type="RefSeq" id="WP_162655922.1">
    <property type="nucleotide sequence ID" value="NZ_LR593887.1"/>
</dbReference>
<protein>
    <recommendedName>
        <fullName evidence="10">tRNA dimethylallyltransferase</fullName>
        <ecNumber evidence="10">2.5.1.75</ecNumber>
    </recommendedName>
    <alternativeName>
        <fullName evidence="10">Dimethylallyl diphosphate:tRNA dimethylallyltransferase</fullName>
        <shortName evidence="10">DMAPP:tRNA dimethylallyltransferase</shortName>
        <shortName evidence="10">DMATase</shortName>
    </alternativeName>
    <alternativeName>
        <fullName evidence="10">Isopentenyl-diphosphate:tRNA isopentenyltransferase</fullName>
        <shortName evidence="10">IPP transferase</shortName>
        <shortName evidence="10">IPPT</shortName>
        <shortName evidence="10">IPTase</shortName>
    </alternativeName>
</protein>
<sequence>MDWAKRRKIGARTFGEQTDVVVDPAIFADSLILTGPTASGKSALSLELAEQLNAEIIALDSMTLYRGMDIGTAKPSLSDQARIPHHLLDTLDPWESSSVVAWLEQAAACVQDIHSRGKQSLFVGGTPMYLKALLEGLFESPPADAQLRAELTAFGDEHGALALHRRLAEVDPVAAAKLHPNDTRRIVRALEVFTLTGTPISARQTQWSPANREPRPNDEPTVPRCLVIDRPRAEMHERINARVLAMLDAGWLDEVRALLALPHPLSREAAQAVGYAELAAHLRGEMTLPQAIDRIQARTRQFAKHQLTWFRGMPACRFCEGHLTSTLWNPKIEQAQRTDELRRHSVGSASIASRTASFLPPGSS</sequence>
<evidence type="ECO:0000256" key="7">
    <source>
        <dbReference type="ARBA" id="ARBA00022840"/>
    </source>
</evidence>
<dbReference type="InParanoid" id="A0A6C2YH98"/>
<evidence type="ECO:0000256" key="10">
    <source>
        <dbReference type="HAMAP-Rule" id="MF_00185"/>
    </source>
</evidence>
<feature type="binding site" evidence="10">
    <location>
        <begin position="35"/>
        <end position="42"/>
    </location>
    <ligand>
        <name>ATP</name>
        <dbReference type="ChEBI" id="CHEBI:30616"/>
    </ligand>
</feature>
<dbReference type="PANTHER" id="PTHR11088">
    <property type="entry name" value="TRNA DIMETHYLALLYLTRANSFERASE"/>
    <property type="match status" value="1"/>
</dbReference>
<dbReference type="HAMAP" id="MF_00185">
    <property type="entry name" value="IPP_trans"/>
    <property type="match status" value="1"/>
</dbReference>